<organism evidence="11 12">
    <name type="scientific">Zymobacter palmae</name>
    <dbReference type="NCBI Taxonomy" id="33074"/>
    <lineage>
        <taxon>Bacteria</taxon>
        <taxon>Pseudomonadati</taxon>
        <taxon>Pseudomonadota</taxon>
        <taxon>Gammaproteobacteria</taxon>
        <taxon>Oceanospirillales</taxon>
        <taxon>Halomonadaceae</taxon>
        <taxon>Zymobacter group</taxon>
        <taxon>Zymobacter</taxon>
    </lineage>
</organism>
<dbReference type="STRING" id="1123510.GCA_000620025_01199"/>
<evidence type="ECO:0000259" key="9">
    <source>
        <dbReference type="Pfam" id="PF00345"/>
    </source>
</evidence>
<proteinExistence type="inferred from homology"/>
<dbReference type="InterPro" id="IPR001829">
    <property type="entry name" value="Pili_assmbl_chaperone_bac"/>
</dbReference>
<evidence type="ECO:0000256" key="1">
    <source>
        <dbReference type="ARBA" id="ARBA00004418"/>
    </source>
</evidence>
<evidence type="ECO:0000256" key="6">
    <source>
        <dbReference type="ARBA" id="ARBA00023186"/>
    </source>
</evidence>
<dbReference type="PROSITE" id="PS00635">
    <property type="entry name" value="PILI_CHAPERONE"/>
    <property type="match status" value="1"/>
</dbReference>
<dbReference type="SUPFAM" id="SSF49584">
    <property type="entry name" value="Periplasmic chaperone C-domain"/>
    <property type="match status" value="1"/>
</dbReference>
<keyword evidence="6 8" id="KW-0143">Chaperone</keyword>
<comment type="subcellular location">
    <subcellularLocation>
        <location evidence="1 8">Periplasm</location>
    </subcellularLocation>
</comment>
<name>A0A348HGN3_9GAMM</name>
<evidence type="ECO:0000259" key="10">
    <source>
        <dbReference type="Pfam" id="PF02753"/>
    </source>
</evidence>
<dbReference type="SUPFAM" id="SSF49354">
    <property type="entry name" value="PapD-like"/>
    <property type="match status" value="1"/>
</dbReference>
<keyword evidence="12" id="KW-1185">Reference proteome</keyword>
<dbReference type="EMBL" id="AP018933">
    <property type="protein sequence ID" value="BBG30785.1"/>
    <property type="molecule type" value="Genomic_DNA"/>
</dbReference>
<dbReference type="PANTHER" id="PTHR30251">
    <property type="entry name" value="PILUS ASSEMBLY CHAPERONE"/>
    <property type="match status" value="1"/>
</dbReference>
<keyword evidence="7" id="KW-0393">Immunoglobulin domain</keyword>
<evidence type="ECO:0000256" key="2">
    <source>
        <dbReference type="ARBA" id="ARBA00007399"/>
    </source>
</evidence>
<evidence type="ECO:0000256" key="8">
    <source>
        <dbReference type="RuleBase" id="RU003918"/>
    </source>
</evidence>
<gene>
    <name evidence="11" type="ORF">ZBT109_2039</name>
</gene>
<evidence type="ECO:0000313" key="11">
    <source>
        <dbReference type="EMBL" id="BBG30785.1"/>
    </source>
</evidence>
<dbReference type="InterPro" id="IPR016148">
    <property type="entry name" value="Pili_assmbl_chaperone_C"/>
</dbReference>
<keyword evidence="4" id="KW-0732">Signal</keyword>
<dbReference type="InterPro" id="IPR013783">
    <property type="entry name" value="Ig-like_fold"/>
</dbReference>
<dbReference type="InterPro" id="IPR036316">
    <property type="entry name" value="Pili_assmbl_chap_C_dom_sf"/>
</dbReference>
<reference evidence="11 12" key="1">
    <citation type="submission" date="2018-09" db="EMBL/GenBank/DDBJ databases">
        <title>Zymobacter palmae IAM14233 (=T109) whole genome analysis.</title>
        <authorList>
            <person name="Yanase H."/>
        </authorList>
    </citation>
    <scope>NUCLEOTIDE SEQUENCE [LARGE SCALE GENOMIC DNA]</scope>
    <source>
        <strain evidence="11 12">IAM14233</strain>
    </source>
</reference>
<dbReference type="GO" id="GO:0071555">
    <property type="term" value="P:cell wall organization"/>
    <property type="evidence" value="ECO:0007669"/>
    <property type="project" value="InterPro"/>
</dbReference>
<protein>
    <submittedName>
        <fullName evidence="11">P pilus assembly protein, chaperone PapD</fullName>
    </submittedName>
</protein>
<dbReference type="InterPro" id="IPR016147">
    <property type="entry name" value="Pili_assmbl_chaperone_N"/>
</dbReference>
<dbReference type="Proteomes" id="UP000267342">
    <property type="component" value="Chromosome"/>
</dbReference>
<keyword evidence="5" id="KW-0574">Periplasm</keyword>
<evidence type="ECO:0000313" key="12">
    <source>
        <dbReference type="Proteomes" id="UP000267342"/>
    </source>
</evidence>
<keyword evidence="3" id="KW-1029">Fimbrium biogenesis</keyword>
<feature type="domain" description="Pili assembly chaperone N-terminal" evidence="9">
    <location>
        <begin position="33"/>
        <end position="150"/>
    </location>
</feature>
<dbReference type="FunFam" id="2.60.40.10:FF:000458">
    <property type="entry name" value="Molecular chaperone FimC"/>
    <property type="match status" value="1"/>
</dbReference>
<dbReference type="RefSeq" id="WP_211245183.1">
    <property type="nucleotide sequence ID" value="NZ_AP018933.1"/>
</dbReference>
<evidence type="ECO:0000256" key="3">
    <source>
        <dbReference type="ARBA" id="ARBA00022558"/>
    </source>
</evidence>
<dbReference type="AlphaFoldDB" id="A0A348HGN3"/>
<sequence length="253" mass="28947">MTRTSAQSLRWLGGMCGLVVAQMIGSVQAHAAINIDRTRIIFNGKEHSSSVILENQSRHLPYLAQSWIENTQGVKDNNYIMALPPMQRIEPTEKSQVRLMKMDTIRQLPTDRETLFYFNVREVPPKSELENVMQVAIQSRIKLFYRPDAIKARDGDVWQERLQVSRNGQTLTIANPTPYYITIGYMAGDDHKNFAKFDSVMVAPFGHEQYTPPTSYHGNEYTLGFIDDYGGLNMRVYDCTSSTCTMQTPHKER</sequence>
<dbReference type="PRINTS" id="PR00969">
    <property type="entry name" value="CHAPERONPILI"/>
</dbReference>
<evidence type="ECO:0000256" key="5">
    <source>
        <dbReference type="ARBA" id="ARBA00022764"/>
    </source>
</evidence>
<dbReference type="GO" id="GO:0030288">
    <property type="term" value="C:outer membrane-bounded periplasmic space"/>
    <property type="evidence" value="ECO:0007669"/>
    <property type="project" value="InterPro"/>
</dbReference>
<dbReference type="InterPro" id="IPR018046">
    <property type="entry name" value="Pili_assmbl_chaperone_CS"/>
</dbReference>
<dbReference type="Pfam" id="PF00345">
    <property type="entry name" value="PapD_N"/>
    <property type="match status" value="1"/>
</dbReference>
<dbReference type="PANTHER" id="PTHR30251:SF5">
    <property type="entry name" value="FIMBRIAL CHAPARONE PROTEIN"/>
    <property type="match status" value="1"/>
</dbReference>
<evidence type="ECO:0000256" key="4">
    <source>
        <dbReference type="ARBA" id="ARBA00022729"/>
    </source>
</evidence>
<dbReference type="InterPro" id="IPR008962">
    <property type="entry name" value="PapD-like_sf"/>
</dbReference>
<dbReference type="InterPro" id="IPR050643">
    <property type="entry name" value="Periplasmic_pilus_chap"/>
</dbReference>
<evidence type="ECO:0000256" key="7">
    <source>
        <dbReference type="ARBA" id="ARBA00023319"/>
    </source>
</evidence>
<accession>A0A348HGN3</accession>
<feature type="domain" description="Pili assembly chaperone C-terminal" evidence="10">
    <location>
        <begin position="174"/>
        <end position="232"/>
    </location>
</feature>
<dbReference type="Pfam" id="PF02753">
    <property type="entry name" value="PapD_C"/>
    <property type="match status" value="1"/>
</dbReference>
<dbReference type="KEGG" id="zpl:ZBT109_2039"/>
<dbReference type="Gene3D" id="2.60.40.10">
    <property type="entry name" value="Immunoglobulins"/>
    <property type="match status" value="2"/>
</dbReference>
<comment type="similarity">
    <text evidence="2 8">Belongs to the periplasmic pilus chaperone family.</text>
</comment>